<feature type="region of interest" description="Disordered" evidence="1">
    <location>
        <begin position="23"/>
        <end position="92"/>
    </location>
</feature>
<keyword evidence="4" id="KW-1185">Reference proteome</keyword>
<dbReference type="AlphaFoldDB" id="A0A1A7RDI8"/>
<feature type="compositionally biased region" description="Low complexity" evidence="1">
    <location>
        <begin position="66"/>
        <end position="92"/>
    </location>
</feature>
<feature type="chain" id="PRO_5008360783" description="Internalin" evidence="2">
    <location>
        <begin position="22"/>
        <end position="92"/>
    </location>
</feature>
<dbReference type="PROSITE" id="PS51257">
    <property type="entry name" value="PROKAR_LIPOPROTEIN"/>
    <property type="match status" value="1"/>
</dbReference>
<accession>A0A1A7RDI8</accession>
<dbReference type="OrthoDB" id="6713469at2"/>
<organism evidence="3 4">
    <name type="scientific">Acinetobacter gandensis</name>
    <dbReference type="NCBI Taxonomy" id="1443941"/>
    <lineage>
        <taxon>Bacteria</taxon>
        <taxon>Pseudomonadati</taxon>
        <taxon>Pseudomonadota</taxon>
        <taxon>Gammaproteobacteria</taxon>
        <taxon>Moraxellales</taxon>
        <taxon>Moraxellaceae</taxon>
        <taxon>Acinetobacter</taxon>
    </lineage>
</organism>
<keyword evidence="2" id="KW-0732">Signal</keyword>
<name>A0A1A7RDI8_9GAMM</name>
<proteinExistence type="predicted"/>
<reference evidence="4" key="1">
    <citation type="submission" date="2016-06" db="EMBL/GenBank/DDBJ databases">
        <authorList>
            <person name="Radolfova-Krizova L."/>
            <person name="Nemec A."/>
        </authorList>
    </citation>
    <scope>NUCLEOTIDE SEQUENCE [LARGE SCALE GENOMIC DNA]</scope>
    <source>
        <strain evidence="4">ANC 4275</strain>
    </source>
</reference>
<comment type="caution">
    <text evidence="3">The sequence shown here is derived from an EMBL/GenBank/DDBJ whole genome shotgun (WGS) entry which is preliminary data.</text>
</comment>
<evidence type="ECO:0008006" key="5">
    <source>
        <dbReference type="Google" id="ProtNLM"/>
    </source>
</evidence>
<dbReference type="Proteomes" id="UP000185753">
    <property type="component" value="Unassembled WGS sequence"/>
</dbReference>
<evidence type="ECO:0000313" key="4">
    <source>
        <dbReference type="Proteomes" id="UP000185753"/>
    </source>
</evidence>
<feature type="compositionally biased region" description="Basic and acidic residues" evidence="1">
    <location>
        <begin position="52"/>
        <end position="64"/>
    </location>
</feature>
<feature type="signal peptide" evidence="2">
    <location>
        <begin position="1"/>
        <end position="21"/>
    </location>
</feature>
<protein>
    <recommendedName>
        <fullName evidence="5">Internalin</fullName>
    </recommendedName>
</protein>
<dbReference type="RefSeq" id="WP_067762546.1">
    <property type="nucleotide sequence ID" value="NZ_CP183909.1"/>
</dbReference>
<gene>
    <name evidence="3" type="ORF">A9J31_12895</name>
</gene>
<dbReference type="EMBL" id="LZDS01000005">
    <property type="protein sequence ID" value="OBX29584.1"/>
    <property type="molecule type" value="Genomic_DNA"/>
</dbReference>
<evidence type="ECO:0000256" key="2">
    <source>
        <dbReference type="SAM" id="SignalP"/>
    </source>
</evidence>
<evidence type="ECO:0000256" key="1">
    <source>
        <dbReference type="SAM" id="MobiDB-lite"/>
    </source>
</evidence>
<evidence type="ECO:0000313" key="3">
    <source>
        <dbReference type="EMBL" id="OBX29584.1"/>
    </source>
</evidence>
<sequence length="92" mass="9383">MKLKLALAVLMITPLTLTACAKKEQAPAAGTEASAVATDDVQTTPEQQKAIDALDKPVLDEKNQDVPAEVANAPADEATADAETAGSEAAAH</sequence>
<dbReference type="STRING" id="1443941.A9J31_12895"/>